<feature type="region of interest" description="Disordered" evidence="10">
    <location>
        <begin position="437"/>
        <end position="469"/>
    </location>
</feature>
<feature type="domain" description="Ig-like" evidence="11">
    <location>
        <begin position="1309"/>
        <end position="1404"/>
    </location>
</feature>
<dbReference type="EMBL" id="GL732559">
    <property type="protein sequence ID" value="EFX78008.1"/>
    <property type="molecule type" value="Genomic_DNA"/>
</dbReference>
<keyword evidence="4" id="KW-0677">Repeat</keyword>
<dbReference type="eggNOG" id="KOG4475">
    <property type="taxonomic scope" value="Eukaryota"/>
</dbReference>
<feature type="domain" description="Fibronectin type-III" evidence="12">
    <location>
        <begin position="336"/>
        <end position="428"/>
    </location>
</feature>
<proteinExistence type="predicted"/>
<dbReference type="InterPro" id="IPR036179">
    <property type="entry name" value="Ig-like_dom_sf"/>
</dbReference>
<dbReference type="PANTHER" id="PTHR13817:SF171">
    <property type="entry name" value="STRETCHIN-MLCK, ISOFORM U"/>
    <property type="match status" value="1"/>
</dbReference>
<feature type="region of interest" description="Disordered" evidence="10">
    <location>
        <begin position="548"/>
        <end position="600"/>
    </location>
</feature>
<feature type="domain" description="Fibronectin type-III" evidence="12">
    <location>
        <begin position="43"/>
        <end position="138"/>
    </location>
</feature>
<feature type="compositionally biased region" description="Low complexity" evidence="10">
    <location>
        <begin position="2065"/>
        <end position="2074"/>
    </location>
</feature>
<dbReference type="Pfam" id="PF07679">
    <property type="entry name" value="I-set"/>
    <property type="match status" value="14"/>
</dbReference>
<evidence type="ECO:0000259" key="12">
    <source>
        <dbReference type="PROSITE" id="PS50853"/>
    </source>
</evidence>
<dbReference type="CDD" id="cd00063">
    <property type="entry name" value="FN3"/>
    <property type="match status" value="3"/>
</dbReference>
<dbReference type="OMA" id="QDKCERF"/>
<feature type="domain" description="Ig-like" evidence="11">
    <location>
        <begin position="4128"/>
        <end position="4220"/>
    </location>
</feature>
<dbReference type="FunFam" id="2.60.40.10:FF:001894">
    <property type="entry name" value="Stretchin-Mlck, isoform V"/>
    <property type="match status" value="1"/>
</dbReference>
<feature type="region of interest" description="Disordered" evidence="10">
    <location>
        <begin position="3194"/>
        <end position="3591"/>
    </location>
</feature>
<feature type="domain" description="Ig-like" evidence="11">
    <location>
        <begin position="1111"/>
        <end position="1203"/>
    </location>
</feature>
<evidence type="ECO:0000256" key="3">
    <source>
        <dbReference type="ARBA" id="ARBA00022729"/>
    </source>
</evidence>
<feature type="compositionally biased region" description="Basic and acidic residues" evidence="10">
    <location>
        <begin position="2124"/>
        <end position="2582"/>
    </location>
</feature>
<feature type="region of interest" description="Disordered" evidence="10">
    <location>
        <begin position="1088"/>
        <end position="1112"/>
    </location>
</feature>
<dbReference type="Proteomes" id="UP000000305">
    <property type="component" value="Unassembled WGS sequence"/>
</dbReference>
<feature type="domain" description="Ig-like" evidence="11">
    <location>
        <begin position="1406"/>
        <end position="1490"/>
    </location>
</feature>
<dbReference type="PANTHER" id="PTHR13817">
    <property type="entry name" value="TITIN"/>
    <property type="match status" value="1"/>
</dbReference>
<evidence type="ECO:0000256" key="5">
    <source>
        <dbReference type="ARBA" id="ARBA00023136"/>
    </source>
</evidence>
<dbReference type="FunFam" id="2.60.40.10:FF:001166">
    <property type="entry name" value="Uncharacterized protein, isoform D"/>
    <property type="match status" value="1"/>
</dbReference>
<evidence type="ECO:0000256" key="2">
    <source>
        <dbReference type="ARBA" id="ARBA00022475"/>
    </source>
</evidence>
<dbReference type="InterPro" id="IPR003598">
    <property type="entry name" value="Ig_sub2"/>
</dbReference>
<gene>
    <name evidence="13" type="ORF">DAPPUDRAFT_105663</name>
</gene>
<dbReference type="KEGG" id="dpx:DAPPUDRAFT_105663"/>
<dbReference type="PROSITE" id="PS50835">
    <property type="entry name" value="IG_LIKE"/>
    <property type="match status" value="14"/>
</dbReference>
<feature type="compositionally biased region" description="Polar residues" evidence="10">
    <location>
        <begin position="1088"/>
        <end position="1108"/>
    </location>
</feature>
<reference evidence="13 14" key="1">
    <citation type="journal article" date="2011" name="Science">
        <title>The ecoresponsive genome of Daphnia pulex.</title>
        <authorList>
            <person name="Colbourne J.K."/>
            <person name="Pfrender M.E."/>
            <person name="Gilbert D."/>
            <person name="Thomas W.K."/>
            <person name="Tucker A."/>
            <person name="Oakley T.H."/>
            <person name="Tokishita S."/>
            <person name="Aerts A."/>
            <person name="Arnold G.J."/>
            <person name="Basu M.K."/>
            <person name="Bauer D.J."/>
            <person name="Caceres C.E."/>
            <person name="Carmel L."/>
            <person name="Casola C."/>
            <person name="Choi J.H."/>
            <person name="Detter J.C."/>
            <person name="Dong Q."/>
            <person name="Dusheyko S."/>
            <person name="Eads B.D."/>
            <person name="Frohlich T."/>
            <person name="Geiler-Samerotte K.A."/>
            <person name="Gerlach D."/>
            <person name="Hatcher P."/>
            <person name="Jogdeo S."/>
            <person name="Krijgsveld J."/>
            <person name="Kriventseva E.V."/>
            <person name="Kultz D."/>
            <person name="Laforsch C."/>
            <person name="Lindquist E."/>
            <person name="Lopez J."/>
            <person name="Manak J.R."/>
            <person name="Muller J."/>
            <person name="Pangilinan J."/>
            <person name="Patwardhan R.P."/>
            <person name="Pitluck S."/>
            <person name="Pritham E.J."/>
            <person name="Rechtsteiner A."/>
            <person name="Rho M."/>
            <person name="Rogozin I.B."/>
            <person name="Sakarya O."/>
            <person name="Salamov A."/>
            <person name="Schaack S."/>
            <person name="Shapiro H."/>
            <person name="Shiga Y."/>
            <person name="Skalitzky C."/>
            <person name="Smith Z."/>
            <person name="Souvorov A."/>
            <person name="Sung W."/>
            <person name="Tang Z."/>
            <person name="Tsuchiya D."/>
            <person name="Tu H."/>
            <person name="Vos H."/>
            <person name="Wang M."/>
            <person name="Wolf Y.I."/>
            <person name="Yamagata H."/>
            <person name="Yamada T."/>
            <person name="Ye Y."/>
            <person name="Shaw J.R."/>
            <person name="Andrews J."/>
            <person name="Crease T.J."/>
            <person name="Tang H."/>
            <person name="Lucas S.M."/>
            <person name="Robertson H.M."/>
            <person name="Bork P."/>
            <person name="Koonin E.V."/>
            <person name="Zdobnov E.M."/>
            <person name="Grigoriev I.V."/>
            <person name="Lynch M."/>
            <person name="Boore J.L."/>
        </authorList>
    </citation>
    <scope>NUCLEOTIDE SEQUENCE [LARGE SCALE GENOMIC DNA]</scope>
</reference>
<feature type="domain" description="Ig-like" evidence="11">
    <location>
        <begin position="3902"/>
        <end position="3991"/>
    </location>
</feature>
<dbReference type="GO" id="GO:0009653">
    <property type="term" value="P:anatomical structure morphogenesis"/>
    <property type="evidence" value="ECO:0007669"/>
    <property type="project" value="UniProtKB-ARBA"/>
</dbReference>
<dbReference type="InterPro" id="IPR013098">
    <property type="entry name" value="Ig_I-set"/>
</dbReference>
<feature type="coiled-coil region" evidence="9">
    <location>
        <begin position="670"/>
        <end position="697"/>
    </location>
</feature>
<evidence type="ECO:0000259" key="11">
    <source>
        <dbReference type="PROSITE" id="PS50835"/>
    </source>
</evidence>
<dbReference type="SMART" id="SM00409">
    <property type="entry name" value="IG"/>
    <property type="match status" value="14"/>
</dbReference>
<feature type="domain" description="Ig-like" evidence="11">
    <location>
        <begin position="3648"/>
        <end position="3740"/>
    </location>
</feature>
<comment type="subcellular location">
    <subcellularLocation>
        <location evidence="1">Cell membrane</location>
    </subcellularLocation>
</comment>
<feature type="domain" description="Ig-like" evidence="11">
    <location>
        <begin position="3752"/>
        <end position="3837"/>
    </location>
</feature>
<dbReference type="HOGENOM" id="CLU_223638_0_0_1"/>
<dbReference type="InterPro" id="IPR007110">
    <property type="entry name" value="Ig-like_dom"/>
</dbReference>
<feature type="domain" description="Ig-like" evidence="11">
    <location>
        <begin position="1213"/>
        <end position="1289"/>
    </location>
</feature>
<feature type="compositionally biased region" description="Polar residues" evidence="10">
    <location>
        <begin position="1937"/>
        <end position="1955"/>
    </location>
</feature>
<feature type="domain" description="Ig-like" evidence="11">
    <location>
        <begin position="883"/>
        <end position="989"/>
    </location>
</feature>
<dbReference type="FunFam" id="2.60.40.10:FF:001223">
    <property type="entry name" value="Sidekick cell adhesion molecule 1"/>
    <property type="match status" value="5"/>
</dbReference>
<feature type="compositionally biased region" description="Basic and acidic residues" evidence="10">
    <location>
        <begin position="2099"/>
        <end position="2117"/>
    </location>
</feature>
<keyword evidence="6" id="KW-1015">Disulfide bond</keyword>
<dbReference type="FunFam" id="2.60.40.10:FF:000328">
    <property type="entry name" value="CLUMA_CG000981, isoform A"/>
    <property type="match status" value="1"/>
</dbReference>
<feature type="compositionally biased region" description="Basic and acidic residues" evidence="10">
    <location>
        <begin position="2852"/>
        <end position="3048"/>
    </location>
</feature>
<feature type="domain" description="Ig-like" evidence="11">
    <location>
        <begin position="4255"/>
        <end position="4335"/>
    </location>
</feature>
<dbReference type="GO" id="GO:0030154">
    <property type="term" value="P:cell differentiation"/>
    <property type="evidence" value="ECO:0007669"/>
    <property type="project" value="UniProtKB-ARBA"/>
</dbReference>
<dbReference type="STRING" id="6669.E9GRE3"/>
<dbReference type="InParanoid" id="E9GRE3"/>
<feature type="domain" description="Ig-like" evidence="11">
    <location>
        <begin position="145"/>
        <end position="233"/>
    </location>
</feature>
<dbReference type="OrthoDB" id="6070751at2759"/>
<protein>
    <submittedName>
        <fullName evidence="13">Uncharacterized protein</fullName>
    </submittedName>
</protein>
<dbReference type="SMART" id="SM00408">
    <property type="entry name" value="IGc2"/>
    <property type="match status" value="12"/>
</dbReference>
<evidence type="ECO:0000256" key="1">
    <source>
        <dbReference type="ARBA" id="ARBA00004236"/>
    </source>
</evidence>
<sequence>MGNNNGKESGGAATAPSSSSSKRRARPSCPGVPTVVPRQGGDAFQQLAYSNKPDDAVIIQWAAPYTDGGTPVNGYAVERKAGPNGQWVRAHPLDVRESEVTLTGLIPGQDYKFRVKAVNAIGWSEPGSESESYRVPYDPNNVVSPSFSVGLRDAVVMEHEKVEFRVEVQGIPPPNVQWIVNASSNAKVIVTERDPDSGVSTLVVNDVLAGDEGEVKCVAVNDAGQSTSSAILTVEAPPRAVLTKKYEDGLIFEDGDIIRLKVEFTGRPKPAVTWYHENQLLTSGGRLEIENLADCTILKVAEAKRSDRGEYSVKLQSGLGEDSASFLVTVANRPSMPGKPLTADVSESVVSLHWDPSEDDGGCEITCYIVEYNRLGWDMWLKATTSKQPHIRLGDLIPGSTYVFRVKAENPFGVSEPSAQSDLVCLPARSNETSWVPDVTSSELVDPDDTTISSSNLGPRDSDRQVSRSGDLDYLPLDASELELSRLTDPLVLGAPNGAMGGAVLMSEPPNRPGEIELDPRYAFSASAVLEKMAVTISSQPGFTSNDVLSGIGSSTSRNSSSSPSVSPERPSLEDALSLDDDSSEGSSHDIVKQPTETVEQLPVPIQQRGFLLPRSPARLFVHNAIVQSALSSVASSSALVTLSDVMEQVVVEDQVLAPDAESETRQEVLEQIEQDLQDQLEVLDQIELDIEEKQEADVDGNEVEFIAQADQSSVQLEQSDEPARLDEETVIEEIKRQDQFDLMNPNSQPSDEMTRVKPSEPDEIELALADQQMEVPTILLQDNDIQHQQDVIPAVQSHLAAIDSGVCELMAQRGSDGEGQHSTDQYSDAYMTAVDSMSSCDFGDSPEPDGLVLDRPLRGECPSPTTSVKRTMDMDDEADLVPDASAFMGSDGKPIFLRCVTDQTVKVGSRARFLAEIISSSGLVVTWHFNGLPVFQPGETAHGHFKILQEGNFYCLEISPVAIEDEGAWTCRASLADNAGSEEGVSATAQLRVMVPKSYKRPEFVEDLQAILTEEGTVSLECKVVGIPTPVLHWFKDGKEIKAGDVFAFRAPQTDSTAEETATSLGIYSCEAINCIGKAISTSQVRVRNAVQQPPTPSRTNSQSESTGPPVIIEEPFNQKVRVGEDVRFTVRVMVPPLPTQVKWYNKDVPKEASSKYVVGEDGHGGYSLDITPTDIDDDGEWKVAIKNEGVDAESSASAVLTLVVPKNYRPPRFLESLKAILTEEGLVSFECKVVGFPTPQLQWFKDGQELKPGDVYQLSGTNSLGSYSCVARNCMGQAVSAAELTVDDIQNQLNDEERRQLMDSHRPPIFTQGLRSSESRVGDPLRLTVQVSSTTESFLVTWFHNDEPIDLDETHKFRSLKEEAGLCHLDVEPLEFSDEGDWKCIVINDFGHAVTSCSVKLSVPRFFRKPYFLEPLRAVLSDEGTVNLECKVIGVPQPSLKWYKDGVELKPGDIHRIMSGQDGTCCLGTYTCEAHNCMGTSSSSAALLGFEDRPEAEQNVSLAQEETLLDTEPRSYMTEHPRIARNPSLSTIQEERSSQISLYETANAEDTLTGEERAEISVSLDGREVSVSLYETPDLTEEEAQQIVELFAEELSERISYKNTTELPPLRFTRETATSGSLLMEAVVIDVPMEMNGNSSYERTLSDLSFEEAPTEADIEELSAMEALIIEEADMRNDPYFLDDLTIPDLPYEVNDVRHSITGLQEAFLIQEASPTEEERPLHLESHSGGATPVVMSPRRLSIERDAAKVEEDFQAMLADGIQSPVDIDYYSPLEYSDSCSVPSSSPQPDWPVEEPIVVGTPVAAQQPEVIERPVEKTATPTDVVEPIPAEVTTVDPALAPQVFESALVSERVQNLMMSNKSSLDIRESASETETSADENSQRLMSDYLGIGRTESVSSAKSELQKASEISQAETSQSSSTLIQSKLSTIRLGSDQTITSGADTPESGDQSGLPTEGIQVTRREDVICAQESWNKASHLAKTMDTLMDEPPVEDHSVGLKEYPSTSPTRNLASELGIGQEEKTSDFVSEEKRAMVASISSSDATRRLQTEKDAEQENNLTQISTEASKTTETTTEESKATSIDFADDIKPIENISGDGDKAERRKTEGEEKKSVQKEVNVAEQKKKEGEENDRRLEASEEKQRLQKEVEEKDQFLREEVNRQRLQEEAEEKDRIQKEAEENERLLRESEEKQHLQMEAEKDRLQKEAEEKDRLLKEEDEKQRIQKESGEKDRLQKETEEKDRLLKEEEEKQRIQIESEEKDRLQKEAEEKDRLLKEEEEKRRIQKESEEKDRLQKEAEEKDRLLKEEEEKRRIQKESEEKDRLQKEAEEKDRLLKEEEEKQRIQKESEEKDRLQKEAEEKDRLLKEEEEKQRIQKESEEKDRLQKEAEEKDRLLKEEEEKQRIQKESEEKDRLQKEAEEKDRLLKEEEEKQRIQKESEEKDRLQKETEEKDRLLKEKEEKQRMQKESEEKDRLQKEAEEKDRLLKEEEEKRRIQKESEEKDRLQKETEEKDRLLKEEEEKQRMQKESEEKDRLQKEAEEKDRLLKEEEEKQRIQKELEEKNRLQKETEEKDRLLKEEEEKQRIQKELEEKDCLQKELEEKERLQKEAEEKDLLLKEAEEKQHFLTKTDEIEGTKEDIEAEEKDLTKNETQKEVEVTKRLLKEEESVQLPKESKEKESKQDQQQKEVEGSQIKNDEDKSRINEVEERAVSDKQLDSCNTRLSDTKLPLGAGVTELMELEKHSVGLLRNVDRSRLQKGELESSNSFAEKEVVGQLGFEERSKPSTERPLTEDELIEKQIEEEKRNRRREAAERLLREQEQKWASEQSGNEGVKEHRHDEKIRLEQAEMQQAVDEHIRKHKQEEEIIQREADEEKEEQLKLMKEERERNRKLKEEEEERMLREIEERSQKKKDENERIRKEKEEEERKKKEEEKLRREEEEKKRMEEAEKLRKETEEKSKEKEEKRMKQEEEKRKRDEEEKKIKDELKRQKEEETRKIFEELETNRNKRALEEPIQPEDGRIEAEISLDKNKKDLTENVKLDKAQKKDDEELNLSDKNIRQKGDEKTTMKQREENIEEQNVKGDDKIVKQTKGNNEVVDSLIKSKEQHQEVVEENQLKEQHKETEHEKQKDQQEKEPKRAEVKNLKETEQAIKETEDKKLKEQKEKERKEVEEKKLKEQQEKECIEVEAKKIKEQQEKERKEAEERKLKEQQEKERKEAEELKLKEQQDKERKETEANRVKEQQEKEQKEAEERKLKEQQEKERKEAEDKKLKEQQEKERKEAEDKKLKEQQEKERKEAEDKKLKEQQEKDRKEAEEKKLKEQQEKERKEAEAQKLKKQKEEKERKEIEEKNRRDQQEKERKEAEEKKLKEQKEKERKEAEAKEENERIEAEKKKMKQDKERKEVEEAKIEQKERERKERKKKEKKEKERKEAEERSIKDEKDNDLKKGEEKKLKTVREKVGTGAEEKSIQEQQEQKYVKVEEKDVKRRSEYEERQGDDAHPRSGDESPAPNKDRRRRTVLQSDEGSTDENSSDYSTRRRTRVCPPEESRYDTGIHTGIRRRPVPTVMEETDSLSPLSSGLDSSHRQPTSGDFDVHSRARLIREDMRHGIRSCSAGVVLSSMRSRPSQMEWDSSTRSHEDNRRDPSKKPKFSSKLRDMEVAKGSRVKLSCSLLCSPEPEIEWFRNGLSILKNMDSHKYVINWNPIGIASLEIRDLCRSDTGEYMCVARNHHGQASTSADLRVRGDYEPKTSSPSFTSAIRDVYYDTTDELVLESIVNGFPTPKITWMKDGIKLHLSSRYKQSVDLDGRCRLVVHSPCAGDSGQYTCVAQNASRKDEISTYVVVPEHVWDTEKRAMKTLPSHAGYSGGGEFHRRTAADKLASSGDTHSFDGGRYDGIGAQDDSAHFVQLPESTVTVGRDRDLVIQCRVRGHPRPKVTWLKGIRDVVESGRSCVEMDGDSYRFILKKANYGDGGTYIVKASNCHGSQKAYCTVRVKETANSSDWDFKDSPAMQPADLAECRVRRFNKDVPGPVPAPPTATVSGKNVVSLSWAKPNYIGGAPILAYKVEAWLLGEGAIWIEVATTVITSSDVYNLKPDREYLFRITPKNKYGWGESLVSSTPIRTVSKTGLPHFHRQLHPQIKAMEHTDIELLTEVTGEPTPQVEWYRDGSKVDGVKNPRYELRSIRADCRHALTIHDVQMETDDDSKFSCEAVNPAGRVATFSRVLVVTDERVAEADAQFRQQLDCLSCGNDKTPMAPQFTMRPRDRRVQVTFPVRLTCQVIGFPKPDVTWYHNHNPIIIGDDDRHSYSVDGNFYTLEIATTKFDDAGVYSVQGRNSSRYYAGPDYPCPTLTVDFDHIGSVNTLDYRRRVFSSEPFRAWPMLCCLVVDGGIRAYVMPFFTHELEERNVSEGGTVSLIARVEAYPAVGVLWHRDGIRLRPCRQYDMRLESDGSVALVVSGVLARRHAGVYTCTVTNEMGQVSSSARVTVKPQRPSASSAADGAGVATDHDAIALG</sequence>
<feature type="compositionally biased region" description="Basic and acidic residues" evidence="10">
    <location>
        <begin position="3101"/>
        <end position="3181"/>
    </location>
</feature>
<evidence type="ECO:0000256" key="6">
    <source>
        <dbReference type="ARBA" id="ARBA00023157"/>
    </source>
</evidence>
<dbReference type="InterPro" id="IPR036116">
    <property type="entry name" value="FN3_sf"/>
</dbReference>
<feature type="compositionally biased region" description="Basic and acidic residues" evidence="10">
    <location>
        <begin position="2616"/>
        <end position="2715"/>
    </location>
</feature>
<keyword evidence="2" id="KW-1003">Cell membrane</keyword>
<feature type="domain" description="Ig-like" evidence="11">
    <location>
        <begin position="4394"/>
        <end position="4484"/>
    </location>
</feature>
<feature type="region of interest" description="Disordered" evidence="10">
    <location>
        <begin position="2774"/>
        <end position="3181"/>
    </location>
</feature>
<keyword evidence="8" id="KW-0393">Immunoglobulin domain</keyword>
<organism evidence="13 14">
    <name type="scientific">Daphnia pulex</name>
    <name type="common">Water flea</name>
    <dbReference type="NCBI Taxonomy" id="6669"/>
    <lineage>
        <taxon>Eukaryota</taxon>
        <taxon>Metazoa</taxon>
        <taxon>Ecdysozoa</taxon>
        <taxon>Arthropoda</taxon>
        <taxon>Crustacea</taxon>
        <taxon>Branchiopoda</taxon>
        <taxon>Diplostraca</taxon>
        <taxon>Cladocera</taxon>
        <taxon>Anomopoda</taxon>
        <taxon>Daphniidae</taxon>
        <taxon>Daphnia</taxon>
    </lineage>
</organism>
<dbReference type="FunFam" id="2.60.40.10:FF:001307">
    <property type="entry name" value="Stretchin-Mlck, isoform V"/>
    <property type="match status" value="1"/>
</dbReference>
<feature type="compositionally biased region" description="Polar residues" evidence="10">
    <location>
        <begin position="3620"/>
        <end position="3631"/>
    </location>
</feature>
<dbReference type="Pfam" id="PF00041">
    <property type="entry name" value="fn3"/>
    <property type="match status" value="3"/>
</dbReference>
<dbReference type="InterPro" id="IPR003599">
    <property type="entry name" value="Ig_sub"/>
</dbReference>
<evidence type="ECO:0000256" key="4">
    <source>
        <dbReference type="ARBA" id="ARBA00022737"/>
    </source>
</evidence>
<evidence type="ECO:0000313" key="13">
    <source>
        <dbReference type="EMBL" id="EFX78008.1"/>
    </source>
</evidence>
<feature type="domain" description="Ig-like" evidence="11">
    <location>
        <begin position="238"/>
        <end position="329"/>
    </location>
</feature>
<feature type="region of interest" description="Disordered" evidence="10">
    <location>
        <begin position="1937"/>
        <end position="1963"/>
    </location>
</feature>
<feature type="region of interest" description="Disordered" evidence="10">
    <location>
        <begin position="2616"/>
        <end position="2725"/>
    </location>
</feature>
<evidence type="ECO:0000256" key="8">
    <source>
        <dbReference type="ARBA" id="ARBA00023319"/>
    </source>
</evidence>
<feature type="compositionally biased region" description="Basic and acidic residues" evidence="10">
    <location>
        <begin position="3632"/>
        <end position="3646"/>
    </location>
</feature>
<dbReference type="SUPFAM" id="SSF49265">
    <property type="entry name" value="Fibronectin type III"/>
    <property type="match status" value="2"/>
</dbReference>
<feature type="domain" description="Fibronectin type-III" evidence="12">
    <location>
        <begin position="4030"/>
        <end position="4124"/>
    </location>
</feature>
<dbReference type="SMART" id="SM00060">
    <property type="entry name" value="FN3"/>
    <property type="match status" value="3"/>
</dbReference>
<feature type="region of interest" description="Disordered" evidence="10">
    <location>
        <begin position="1865"/>
        <end position="1884"/>
    </location>
</feature>
<dbReference type="GO" id="GO:0005886">
    <property type="term" value="C:plasma membrane"/>
    <property type="evidence" value="ECO:0007669"/>
    <property type="project" value="UniProtKB-SubCell"/>
</dbReference>
<keyword evidence="3" id="KW-0732">Signal</keyword>
<evidence type="ECO:0000256" key="10">
    <source>
        <dbReference type="SAM" id="MobiDB-lite"/>
    </source>
</evidence>
<feature type="compositionally biased region" description="Basic and acidic residues" evidence="10">
    <location>
        <begin position="2831"/>
        <end position="2845"/>
    </location>
</feature>
<feature type="compositionally biased region" description="Basic and acidic residues" evidence="10">
    <location>
        <begin position="2045"/>
        <end position="2056"/>
    </location>
</feature>
<feature type="compositionally biased region" description="Basic and acidic residues" evidence="10">
    <location>
        <begin position="3056"/>
        <end position="3087"/>
    </location>
</feature>
<feature type="region of interest" description="Disordered" evidence="10">
    <location>
        <begin position="3616"/>
        <end position="3655"/>
    </location>
</feature>
<dbReference type="InterPro" id="IPR003961">
    <property type="entry name" value="FN3_dom"/>
</dbReference>
<dbReference type="eggNOG" id="KOG0613">
    <property type="taxonomic scope" value="Eukaryota"/>
</dbReference>
<dbReference type="PROSITE" id="PS50853">
    <property type="entry name" value="FN3"/>
    <property type="match status" value="3"/>
</dbReference>
<dbReference type="Gene3D" id="2.60.40.10">
    <property type="entry name" value="Immunoglobulins"/>
    <property type="match status" value="17"/>
</dbReference>
<feature type="compositionally biased region" description="Low complexity" evidence="10">
    <location>
        <begin position="10"/>
        <end position="20"/>
    </location>
</feature>
<evidence type="ECO:0000256" key="7">
    <source>
        <dbReference type="ARBA" id="ARBA00023180"/>
    </source>
</evidence>
<dbReference type="InterPro" id="IPR013783">
    <property type="entry name" value="Ig-like_fold"/>
</dbReference>
<feature type="region of interest" description="Disordered" evidence="10">
    <location>
        <begin position="2038"/>
        <end position="2582"/>
    </location>
</feature>
<keyword evidence="9" id="KW-0175">Coiled coil</keyword>
<feature type="compositionally biased region" description="Basic and acidic residues" evidence="10">
    <location>
        <begin position="2774"/>
        <end position="2822"/>
    </location>
</feature>
<keyword evidence="7" id="KW-0325">Glycoprotein</keyword>
<feature type="compositionally biased region" description="Low complexity" evidence="10">
    <location>
        <begin position="3572"/>
        <end position="3581"/>
    </location>
</feature>
<evidence type="ECO:0000313" key="14">
    <source>
        <dbReference type="Proteomes" id="UP000000305"/>
    </source>
</evidence>
<feature type="domain" description="Ig-like" evidence="11">
    <location>
        <begin position="1003"/>
        <end position="1089"/>
    </location>
</feature>
<feature type="region of interest" description="Disordered" evidence="10">
    <location>
        <begin position="1"/>
        <end position="39"/>
    </location>
</feature>
<dbReference type="SUPFAM" id="SSF48726">
    <property type="entry name" value="Immunoglobulin"/>
    <property type="match status" value="14"/>
</dbReference>
<name>E9GRE3_DAPPU</name>
<feature type="compositionally biased region" description="Low complexity" evidence="10">
    <location>
        <begin position="550"/>
        <end position="576"/>
    </location>
</feature>
<accession>E9GRE3</accession>
<feature type="compositionally biased region" description="Basic and acidic residues" evidence="10">
    <location>
        <begin position="3425"/>
        <end position="3505"/>
    </location>
</feature>
<keyword evidence="14" id="KW-1185">Reference proteome</keyword>
<dbReference type="eggNOG" id="KOG3510">
    <property type="taxonomic scope" value="Eukaryota"/>
</dbReference>
<keyword evidence="5" id="KW-0472">Membrane</keyword>
<evidence type="ECO:0000256" key="9">
    <source>
        <dbReference type="SAM" id="Coils"/>
    </source>
</evidence>
<dbReference type="InterPro" id="IPR050964">
    <property type="entry name" value="Striated_Muscle_Regulatory"/>
</dbReference>
<feature type="compositionally biased region" description="Basic and acidic residues" evidence="10">
    <location>
        <begin position="3194"/>
        <end position="3416"/>
    </location>
</feature>